<dbReference type="AlphaFoldDB" id="A0A832G826"/>
<dbReference type="Gene3D" id="2.30.40.10">
    <property type="entry name" value="Urease, subunit C, domain 1"/>
    <property type="match status" value="1"/>
</dbReference>
<organism evidence="3">
    <name type="scientific">Ignavibacterium album</name>
    <dbReference type="NCBI Taxonomy" id="591197"/>
    <lineage>
        <taxon>Bacteria</taxon>
        <taxon>Pseudomonadati</taxon>
        <taxon>Ignavibacteriota</taxon>
        <taxon>Ignavibacteria</taxon>
        <taxon>Ignavibacteriales</taxon>
        <taxon>Ignavibacteriaceae</taxon>
        <taxon>Ignavibacterium</taxon>
    </lineage>
</organism>
<dbReference type="InterPro" id="IPR006680">
    <property type="entry name" value="Amidohydro-rel"/>
</dbReference>
<dbReference type="Pfam" id="PF01979">
    <property type="entry name" value="Amidohydro_1"/>
    <property type="match status" value="1"/>
</dbReference>
<dbReference type="SUPFAM" id="SSF51338">
    <property type="entry name" value="Composite domain of metallo-dependent hydrolases"/>
    <property type="match status" value="1"/>
</dbReference>
<name>A0A832G826_9BACT</name>
<dbReference type="CDD" id="cd01298">
    <property type="entry name" value="ATZ_TRZ_like"/>
    <property type="match status" value="1"/>
</dbReference>
<dbReference type="Gene3D" id="3.20.20.140">
    <property type="entry name" value="Metal-dependent hydrolases"/>
    <property type="match status" value="1"/>
</dbReference>
<feature type="domain" description="Amidohydrolase-related" evidence="2">
    <location>
        <begin position="57"/>
        <end position="416"/>
    </location>
</feature>
<protein>
    <submittedName>
        <fullName evidence="3">N-ethylammeline chlorohydrolase</fullName>
    </submittedName>
</protein>
<keyword evidence="1 3" id="KW-0378">Hydrolase</keyword>
<evidence type="ECO:0000259" key="2">
    <source>
        <dbReference type="Pfam" id="PF01979"/>
    </source>
</evidence>
<dbReference type="PANTHER" id="PTHR43794:SF11">
    <property type="entry name" value="AMIDOHYDROLASE-RELATED DOMAIN-CONTAINING PROTEIN"/>
    <property type="match status" value="1"/>
</dbReference>
<evidence type="ECO:0000313" key="3">
    <source>
        <dbReference type="EMBL" id="HGT48993.1"/>
    </source>
</evidence>
<dbReference type="PANTHER" id="PTHR43794">
    <property type="entry name" value="AMINOHYDROLASE SSNA-RELATED"/>
    <property type="match status" value="1"/>
</dbReference>
<dbReference type="InterPro" id="IPR050287">
    <property type="entry name" value="MTA/SAH_deaminase"/>
</dbReference>
<proteinExistence type="predicted"/>
<dbReference type="InterPro" id="IPR032466">
    <property type="entry name" value="Metal_Hydrolase"/>
</dbReference>
<dbReference type="EMBL" id="DSVI01000023">
    <property type="protein sequence ID" value="HGT48993.1"/>
    <property type="molecule type" value="Genomic_DNA"/>
</dbReference>
<gene>
    <name evidence="3" type="ORF">ENS56_13235</name>
</gene>
<comment type="caution">
    <text evidence="3">The sequence shown here is derived from an EMBL/GenBank/DDBJ whole genome shotgun (WGS) entry which is preliminary data.</text>
</comment>
<accession>A0A832G826</accession>
<dbReference type="InterPro" id="IPR011059">
    <property type="entry name" value="Metal-dep_hydrolase_composite"/>
</dbReference>
<evidence type="ECO:0000256" key="1">
    <source>
        <dbReference type="ARBA" id="ARBA00022801"/>
    </source>
</evidence>
<reference evidence="3" key="1">
    <citation type="journal article" date="2020" name="mSystems">
        <title>Genome- and Community-Level Interaction Insights into Carbon Utilization and Element Cycling Functions of Hydrothermarchaeota in Hydrothermal Sediment.</title>
        <authorList>
            <person name="Zhou Z."/>
            <person name="Liu Y."/>
            <person name="Xu W."/>
            <person name="Pan J."/>
            <person name="Luo Z.H."/>
            <person name="Li M."/>
        </authorList>
    </citation>
    <scope>NUCLEOTIDE SEQUENCE [LARGE SCALE GENOMIC DNA]</scope>
    <source>
        <strain evidence="3">SpSt-500</strain>
    </source>
</reference>
<sequence length="445" mass="50448">MKYLIIPKRIVTNDLNDTILSNHAVEIIDGKISAIYDLKFFDKKNYNAEIHYYPELTLIPGFVQTHIHLCQTLFRSLADDLQLLDWLQYRIFPYENAHDKNSLRASVKAGINELLRGGTTCILDMGTLRHQEVIFEELIKSGLRAFAGNCLIDENDLFPQFKSTTKEQLDYTYSLAKEFHNKESGRIKFGFAPRFVLSCSEELLKESFDMKKDFDGAVYHTHSSENKNEIAEVRKRYGRENIEYFHSIETIDDYSVFAHCIHTTENEIKLMKETGLRVAHCPSSNLKLASGIANIPKYLNEGISVSLGADGAPCNNNLSAITEMRLAALIQKPVHGATTMDAKTVFKLATIEGAKALHLQNEIGSIETGKKADLVLMNLNSPFNSYIESDDSIFSDIVYSSGVNNIHSVIVEGKWLVREYQSLVYDETEIVRESNSELQKLLKRV</sequence>
<dbReference type="GO" id="GO:0016810">
    <property type="term" value="F:hydrolase activity, acting on carbon-nitrogen (but not peptide) bonds"/>
    <property type="evidence" value="ECO:0007669"/>
    <property type="project" value="InterPro"/>
</dbReference>
<dbReference type="SUPFAM" id="SSF51556">
    <property type="entry name" value="Metallo-dependent hydrolases"/>
    <property type="match status" value="1"/>
</dbReference>